<dbReference type="PANTHER" id="PTHR42852:SF6">
    <property type="entry name" value="THIOL:DISULFIDE INTERCHANGE PROTEIN DSBE"/>
    <property type="match status" value="1"/>
</dbReference>
<dbReference type="InterPro" id="IPR013766">
    <property type="entry name" value="Thioredoxin_domain"/>
</dbReference>
<dbReference type="EMBL" id="JBHULE010000002">
    <property type="protein sequence ID" value="MFD2561698.1"/>
    <property type="molecule type" value="Genomic_DNA"/>
</dbReference>
<name>A0ABW5L9X3_9FLAO</name>
<feature type="domain" description="Thioredoxin" evidence="6">
    <location>
        <begin position="24"/>
        <end position="169"/>
    </location>
</feature>
<evidence type="ECO:0000313" key="8">
    <source>
        <dbReference type="Proteomes" id="UP001597319"/>
    </source>
</evidence>
<evidence type="ECO:0000256" key="3">
    <source>
        <dbReference type="ARBA" id="ARBA00023157"/>
    </source>
</evidence>
<keyword evidence="3" id="KW-1015">Disulfide bond</keyword>
<dbReference type="InterPro" id="IPR036249">
    <property type="entry name" value="Thioredoxin-like_sf"/>
</dbReference>
<evidence type="ECO:0000259" key="6">
    <source>
        <dbReference type="PROSITE" id="PS51352"/>
    </source>
</evidence>
<sequence>MRSVIFILFASTFSLYAQRADINVKVGDPFPPFELKNLNNKTITLDDLKGKVVFLNTWFNGCKPCVEEMPELNKLKDKYKDQVIFLSMTLDSKEETKQFLKTHDYNFEHLVDAEPFLKNVLGSKAFPRNIIIDKNAIIRNIDYGLPHIKNPGEEELKMADYTFFEASLLEILSK</sequence>
<feature type="chain" id="PRO_5046362151" evidence="5">
    <location>
        <begin position="20"/>
        <end position="174"/>
    </location>
</feature>
<dbReference type="PANTHER" id="PTHR42852">
    <property type="entry name" value="THIOL:DISULFIDE INTERCHANGE PROTEIN DSBE"/>
    <property type="match status" value="1"/>
</dbReference>
<evidence type="ECO:0000256" key="5">
    <source>
        <dbReference type="SAM" id="SignalP"/>
    </source>
</evidence>
<keyword evidence="4" id="KW-0676">Redox-active center</keyword>
<proteinExistence type="predicted"/>
<organism evidence="7 8">
    <name type="scientific">Aquimarina rubra</name>
    <dbReference type="NCBI Taxonomy" id="1920033"/>
    <lineage>
        <taxon>Bacteria</taxon>
        <taxon>Pseudomonadati</taxon>
        <taxon>Bacteroidota</taxon>
        <taxon>Flavobacteriia</taxon>
        <taxon>Flavobacteriales</taxon>
        <taxon>Flavobacteriaceae</taxon>
        <taxon>Aquimarina</taxon>
    </lineage>
</organism>
<dbReference type="InterPro" id="IPR050553">
    <property type="entry name" value="Thioredoxin_ResA/DsbE_sf"/>
</dbReference>
<evidence type="ECO:0000256" key="2">
    <source>
        <dbReference type="ARBA" id="ARBA00022748"/>
    </source>
</evidence>
<evidence type="ECO:0000256" key="4">
    <source>
        <dbReference type="ARBA" id="ARBA00023284"/>
    </source>
</evidence>
<comment type="caution">
    <text evidence="7">The sequence shown here is derived from an EMBL/GenBank/DDBJ whole genome shotgun (WGS) entry which is preliminary data.</text>
</comment>
<comment type="subcellular location">
    <subcellularLocation>
        <location evidence="1">Cell envelope</location>
    </subcellularLocation>
</comment>
<feature type="signal peptide" evidence="5">
    <location>
        <begin position="1"/>
        <end position="19"/>
    </location>
</feature>
<dbReference type="InterPro" id="IPR000866">
    <property type="entry name" value="AhpC/TSA"/>
</dbReference>
<evidence type="ECO:0000256" key="1">
    <source>
        <dbReference type="ARBA" id="ARBA00004196"/>
    </source>
</evidence>
<evidence type="ECO:0000313" key="7">
    <source>
        <dbReference type="EMBL" id="MFD2561698.1"/>
    </source>
</evidence>
<dbReference type="SUPFAM" id="SSF52833">
    <property type="entry name" value="Thioredoxin-like"/>
    <property type="match status" value="1"/>
</dbReference>
<dbReference type="Proteomes" id="UP001597319">
    <property type="component" value="Unassembled WGS sequence"/>
</dbReference>
<gene>
    <name evidence="7" type="ORF">ACFSR1_03380</name>
</gene>
<dbReference type="CDD" id="cd02966">
    <property type="entry name" value="TlpA_like_family"/>
    <property type="match status" value="1"/>
</dbReference>
<keyword evidence="5" id="KW-0732">Signal</keyword>
<dbReference type="Pfam" id="PF00578">
    <property type="entry name" value="AhpC-TSA"/>
    <property type="match status" value="1"/>
</dbReference>
<accession>A0ABW5L9X3</accession>
<dbReference type="RefSeq" id="WP_378289625.1">
    <property type="nucleotide sequence ID" value="NZ_JBHULE010000002.1"/>
</dbReference>
<reference evidence="8" key="1">
    <citation type="journal article" date="2019" name="Int. J. Syst. Evol. Microbiol.">
        <title>The Global Catalogue of Microorganisms (GCM) 10K type strain sequencing project: providing services to taxonomists for standard genome sequencing and annotation.</title>
        <authorList>
            <consortium name="The Broad Institute Genomics Platform"/>
            <consortium name="The Broad Institute Genome Sequencing Center for Infectious Disease"/>
            <person name="Wu L."/>
            <person name="Ma J."/>
        </authorList>
    </citation>
    <scope>NUCLEOTIDE SEQUENCE [LARGE SCALE GENOMIC DNA]</scope>
    <source>
        <strain evidence="8">KCTC 52274</strain>
    </source>
</reference>
<keyword evidence="2" id="KW-0201">Cytochrome c-type biogenesis</keyword>
<dbReference type="PROSITE" id="PS51352">
    <property type="entry name" value="THIOREDOXIN_2"/>
    <property type="match status" value="1"/>
</dbReference>
<dbReference type="Gene3D" id="3.40.30.10">
    <property type="entry name" value="Glutaredoxin"/>
    <property type="match status" value="1"/>
</dbReference>
<keyword evidence="8" id="KW-1185">Reference proteome</keyword>
<protein>
    <submittedName>
        <fullName evidence="7">TlpA family protein disulfide reductase</fullName>
    </submittedName>
</protein>